<keyword evidence="2" id="KW-1185">Reference proteome</keyword>
<evidence type="ECO:0000313" key="1">
    <source>
        <dbReference type="EMBL" id="KAK6500356.1"/>
    </source>
</evidence>
<gene>
    <name evidence="1" type="ORF">TWF481_010698</name>
</gene>
<dbReference type="AlphaFoldDB" id="A0AAV9W3E0"/>
<accession>A0AAV9W3E0</accession>
<organism evidence="1 2">
    <name type="scientific">Arthrobotrys musiformis</name>
    <dbReference type="NCBI Taxonomy" id="47236"/>
    <lineage>
        <taxon>Eukaryota</taxon>
        <taxon>Fungi</taxon>
        <taxon>Dikarya</taxon>
        <taxon>Ascomycota</taxon>
        <taxon>Pezizomycotina</taxon>
        <taxon>Orbiliomycetes</taxon>
        <taxon>Orbiliales</taxon>
        <taxon>Orbiliaceae</taxon>
        <taxon>Arthrobotrys</taxon>
    </lineage>
</organism>
<reference evidence="1 2" key="1">
    <citation type="submission" date="2023-08" db="EMBL/GenBank/DDBJ databases">
        <authorList>
            <person name="Palmer J.M."/>
        </authorList>
    </citation>
    <scope>NUCLEOTIDE SEQUENCE [LARGE SCALE GENOMIC DNA]</scope>
    <source>
        <strain evidence="1 2">TWF481</strain>
    </source>
</reference>
<sequence length="81" mass="8738">MASTVSYKSTAVQAPRRQVQMNNPMITEELTTASRNLGKISLDLLTKMVAVTAGRTQLPVSSILLCRVSSAVDARGPFKET</sequence>
<dbReference type="Proteomes" id="UP001370758">
    <property type="component" value="Unassembled WGS sequence"/>
</dbReference>
<evidence type="ECO:0000313" key="2">
    <source>
        <dbReference type="Proteomes" id="UP001370758"/>
    </source>
</evidence>
<dbReference type="EMBL" id="JAVHJL010000007">
    <property type="protein sequence ID" value="KAK6500356.1"/>
    <property type="molecule type" value="Genomic_DNA"/>
</dbReference>
<protein>
    <submittedName>
        <fullName evidence="1">Uncharacterized protein</fullName>
    </submittedName>
</protein>
<comment type="caution">
    <text evidence="1">The sequence shown here is derived from an EMBL/GenBank/DDBJ whole genome shotgun (WGS) entry which is preliminary data.</text>
</comment>
<proteinExistence type="predicted"/>
<name>A0AAV9W3E0_9PEZI</name>